<reference evidence="15" key="1">
    <citation type="submission" date="2022-03" db="EMBL/GenBank/DDBJ databases">
        <authorList>
            <person name="Martin C."/>
        </authorList>
    </citation>
    <scope>NUCLEOTIDE SEQUENCE</scope>
</reference>
<evidence type="ECO:0000256" key="7">
    <source>
        <dbReference type="ARBA" id="ARBA00022989"/>
    </source>
</evidence>
<keyword evidence="4 13" id="KW-0812">Transmembrane</keyword>
<evidence type="ECO:0000256" key="11">
    <source>
        <dbReference type="ARBA" id="ARBA00031071"/>
    </source>
</evidence>
<dbReference type="GO" id="GO:0005789">
    <property type="term" value="C:endoplasmic reticulum membrane"/>
    <property type="evidence" value="ECO:0007669"/>
    <property type="project" value="UniProtKB-SubCell"/>
</dbReference>
<comment type="subunit">
    <text evidence="10">Heterotetramer of TRAP-alpha, TRAP-beta, TRAP-delta and TRAP-gamma. Interacts with palmitoylated calnexin (CALX), the interaction is required for efficient folding of glycosylated proteins.</text>
</comment>
<name>A0A8J1Y925_OWEFU</name>
<organism evidence="15 16">
    <name type="scientific">Owenia fusiformis</name>
    <name type="common">Polychaete worm</name>
    <dbReference type="NCBI Taxonomy" id="6347"/>
    <lineage>
        <taxon>Eukaryota</taxon>
        <taxon>Metazoa</taxon>
        <taxon>Spiralia</taxon>
        <taxon>Lophotrochozoa</taxon>
        <taxon>Annelida</taxon>
        <taxon>Polychaeta</taxon>
        <taxon>Sedentaria</taxon>
        <taxon>Canalipalpata</taxon>
        <taxon>Sabellida</taxon>
        <taxon>Oweniida</taxon>
        <taxon>Oweniidae</taxon>
        <taxon>Owenia</taxon>
    </lineage>
</organism>
<evidence type="ECO:0000256" key="1">
    <source>
        <dbReference type="ARBA" id="ARBA00004115"/>
    </source>
</evidence>
<sequence length="298" mass="33233">MAKILSNFIFMMLLVLPTSMMLFSSGASMVAYAQEEDILEGEEEEEGVVEDDDEGTVDDGEDGETAPTETEGEEEEEEVPSLKASSDAETMILFTKPTGTTEFPAGGLIRFLVGFANKGEQDFIVESLDASFRYPQDYSFFIQNFTAYKFEKTVEPKRQATFEYGFTPSETFNARPFGLVINLNYRDAEGNYFQDAVFNETIQITEPDEGLDGETFFLYVLLAAIAVLLLVGAQQLVATLSKKTRGSKPKAAPVEMGTQNNSDVDYDWIPKENLVKHSPRAQTSPRSRRTKRQSGQDE</sequence>
<evidence type="ECO:0000256" key="2">
    <source>
        <dbReference type="ARBA" id="ARBA00006776"/>
    </source>
</evidence>
<dbReference type="PANTHER" id="PTHR12924:SF0">
    <property type="entry name" value="TRANSLOCON-ASSOCIATED PROTEIN SUBUNIT ALPHA"/>
    <property type="match status" value="1"/>
</dbReference>
<dbReference type="EMBL" id="CAIIXF020000003">
    <property type="protein sequence ID" value="CAH1779844.1"/>
    <property type="molecule type" value="Genomic_DNA"/>
</dbReference>
<dbReference type="InterPro" id="IPR005595">
    <property type="entry name" value="TRAP_alpha"/>
</dbReference>
<feature type="compositionally biased region" description="Acidic residues" evidence="12">
    <location>
        <begin position="39"/>
        <end position="79"/>
    </location>
</feature>
<evidence type="ECO:0000256" key="4">
    <source>
        <dbReference type="ARBA" id="ARBA00022692"/>
    </source>
</evidence>
<dbReference type="OrthoDB" id="1926781at2759"/>
<proteinExistence type="inferred from homology"/>
<feature type="region of interest" description="Disordered" evidence="12">
    <location>
        <begin position="242"/>
        <end position="298"/>
    </location>
</feature>
<comment type="similarity">
    <text evidence="2">Belongs to the TRAP-alpha family.</text>
</comment>
<keyword evidence="16" id="KW-1185">Reference proteome</keyword>
<evidence type="ECO:0000256" key="5">
    <source>
        <dbReference type="ARBA" id="ARBA00022729"/>
    </source>
</evidence>
<evidence type="ECO:0000256" key="10">
    <source>
        <dbReference type="ARBA" id="ARBA00025854"/>
    </source>
</evidence>
<dbReference type="AlphaFoldDB" id="A0A8J1Y925"/>
<comment type="function">
    <text evidence="9">TRAP proteins are part of a complex whose function is to bind calcium to the ER membrane and thereby regulate the retention of ER resident proteins. May be involved in the recycling of the translocation apparatus after completion of the translocation process or may function as a membrane-bound chaperone facilitating folding of translocated proteins.</text>
</comment>
<evidence type="ECO:0000256" key="8">
    <source>
        <dbReference type="ARBA" id="ARBA00023136"/>
    </source>
</evidence>
<dbReference type="PANTHER" id="PTHR12924">
    <property type="entry name" value="TRANSLOCON-ASSOCIATED PROTEIN, ALPHA SUBUNIT"/>
    <property type="match status" value="1"/>
</dbReference>
<evidence type="ECO:0000313" key="16">
    <source>
        <dbReference type="Proteomes" id="UP000749559"/>
    </source>
</evidence>
<keyword evidence="8 13" id="KW-0472">Membrane</keyword>
<protein>
    <recommendedName>
        <fullName evidence="3">Translocon-associated protein subunit alpha</fullName>
    </recommendedName>
    <alternativeName>
        <fullName evidence="11">Signal sequence receptor subunit alpha</fullName>
    </alternativeName>
</protein>
<keyword evidence="5 14" id="KW-0732">Signal</keyword>
<feature type="region of interest" description="Disordered" evidence="12">
    <location>
        <begin position="39"/>
        <end position="85"/>
    </location>
</feature>
<evidence type="ECO:0000256" key="3">
    <source>
        <dbReference type="ARBA" id="ARBA00020280"/>
    </source>
</evidence>
<accession>A0A8J1Y925</accession>
<feature type="transmembrane region" description="Helical" evidence="13">
    <location>
        <begin position="216"/>
        <end position="240"/>
    </location>
</feature>
<evidence type="ECO:0000256" key="6">
    <source>
        <dbReference type="ARBA" id="ARBA00022824"/>
    </source>
</evidence>
<keyword evidence="6" id="KW-0256">Endoplasmic reticulum</keyword>
<gene>
    <name evidence="15" type="ORF">OFUS_LOCUS6609</name>
</gene>
<keyword evidence="7 13" id="KW-1133">Transmembrane helix</keyword>
<comment type="subcellular location">
    <subcellularLocation>
        <location evidence="1">Endoplasmic reticulum membrane</location>
        <topology evidence="1">Single-pass type I membrane protein</topology>
    </subcellularLocation>
</comment>
<feature type="signal peptide" evidence="14">
    <location>
        <begin position="1"/>
        <end position="26"/>
    </location>
</feature>
<comment type="caution">
    <text evidence="15">The sequence shown here is derived from an EMBL/GenBank/DDBJ whole genome shotgun (WGS) entry which is preliminary data.</text>
</comment>
<evidence type="ECO:0000256" key="14">
    <source>
        <dbReference type="SAM" id="SignalP"/>
    </source>
</evidence>
<evidence type="ECO:0000256" key="13">
    <source>
        <dbReference type="SAM" id="Phobius"/>
    </source>
</evidence>
<feature type="chain" id="PRO_5043938643" description="Translocon-associated protein subunit alpha" evidence="14">
    <location>
        <begin position="27"/>
        <end position="298"/>
    </location>
</feature>
<evidence type="ECO:0000256" key="12">
    <source>
        <dbReference type="SAM" id="MobiDB-lite"/>
    </source>
</evidence>
<evidence type="ECO:0000313" key="15">
    <source>
        <dbReference type="EMBL" id="CAH1779844.1"/>
    </source>
</evidence>
<dbReference type="Pfam" id="PF03896">
    <property type="entry name" value="TRAP_alpha"/>
    <property type="match status" value="1"/>
</dbReference>
<evidence type="ECO:0000256" key="9">
    <source>
        <dbReference type="ARBA" id="ARBA00025620"/>
    </source>
</evidence>
<dbReference type="Proteomes" id="UP000749559">
    <property type="component" value="Unassembled WGS sequence"/>
</dbReference>